<evidence type="ECO:0000256" key="2">
    <source>
        <dbReference type="ARBA" id="ARBA00022723"/>
    </source>
</evidence>
<dbReference type="InterPro" id="IPR001117">
    <property type="entry name" value="Cu-oxidase_2nd"/>
</dbReference>
<dbReference type="GO" id="GO:0006826">
    <property type="term" value="P:iron ion transport"/>
    <property type="evidence" value="ECO:0007669"/>
    <property type="project" value="TreeGrafter"/>
</dbReference>
<evidence type="ECO:0000256" key="1">
    <source>
        <dbReference type="ARBA" id="ARBA00010609"/>
    </source>
</evidence>
<evidence type="ECO:0000259" key="6">
    <source>
        <dbReference type="Pfam" id="PF07732"/>
    </source>
</evidence>
<name>A0A7J7K4S6_BUGNE</name>
<evidence type="ECO:0000313" key="7">
    <source>
        <dbReference type="EMBL" id="KAF6033173.1"/>
    </source>
</evidence>
<gene>
    <name evidence="7" type="ORF">EB796_008519</name>
</gene>
<dbReference type="SUPFAM" id="SSF49503">
    <property type="entry name" value="Cupredoxins"/>
    <property type="match status" value="2"/>
</dbReference>
<dbReference type="Gene3D" id="2.60.40.420">
    <property type="entry name" value="Cupredoxins - blue copper proteins"/>
    <property type="match status" value="2"/>
</dbReference>
<keyword evidence="3" id="KW-0560">Oxidoreductase</keyword>
<proteinExistence type="inferred from homology"/>
<evidence type="ECO:0000259" key="5">
    <source>
        <dbReference type="Pfam" id="PF00394"/>
    </source>
</evidence>
<evidence type="ECO:0008006" key="9">
    <source>
        <dbReference type="Google" id="ProtNLM"/>
    </source>
</evidence>
<dbReference type="Pfam" id="PF00394">
    <property type="entry name" value="Cu-oxidase"/>
    <property type="match status" value="1"/>
</dbReference>
<dbReference type="Pfam" id="PF07732">
    <property type="entry name" value="Cu-oxidase_3"/>
    <property type="match status" value="1"/>
</dbReference>
<organism evidence="7 8">
    <name type="scientific">Bugula neritina</name>
    <name type="common">Brown bryozoan</name>
    <name type="synonym">Sertularia neritina</name>
    <dbReference type="NCBI Taxonomy" id="10212"/>
    <lineage>
        <taxon>Eukaryota</taxon>
        <taxon>Metazoa</taxon>
        <taxon>Spiralia</taxon>
        <taxon>Lophotrochozoa</taxon>
        <taxon>Bryozoa</taxon>
        <taxon>Gymnolaemata</taxon>
        <taxon>Cheilostomatida</taxon>
        <taxon>Flustrina</taxon>
        <taxon>Buguloidea</taxon>
        <taxon>Bugulidae</taxon>
        <taxon>Bugula</taxon>
    </lineage>
</organism>
<dbReference type="InterPro" id="IPR045087">
    <property type="entry name" value="Cu-oxidase_fam"/>
</dbReference>
<feature type="domain" description="Plastocyanin-like" evidence="5">
    <location>
        <begin position="144"/>
        <end position="191"/>
    </location>
</feature>
<dbReference type="GO" id="GO:0005886">
    <property type="term" value="C:plasma membrane"/>
    <property type="evidence" value="ECO:0007669"/>
    <property type="project" value="TreeGrafter"/>
</dbReference>
<evidence type="ECO:0000313" key="8">
    <source>
        <dbReference type="Proteomes" id="UP000593567"/>
    </source>
</evidence>
<protein>
    <recommendedName>
        <fullName evidence="9">Plastocyanin-like domain-containing protein</fullName>
    </recommendedName>
</protein>
<dbReference type="PANTHER" id="PTHR11709:SF394">
    <property type="entry name" value="FI03373P-RELATED"/>
    <property type="match status" value="1"/>
</dbReference>
<dbReference type="GO" id="GO:0005507">
    <property type="term" value="F:copper ion binding"/>
    <property type="evidence" value="ECO:0007669"/>
    <property type="project" value="InterPro"/>
</dbReference>
<feature type="domain" description="Plastocyanin-like" evidence="6">
    <location>
        <begin position="7"/>
        <end position="97"/>
    </location>
</feature>
<dbReference type="InterPro" id="IPR033138">
    <property type="entry name" value="Cu_oxidase_CS"/>
</dbReference>
<evidence type="ECO:0000256" key="3">
    <source>
        <dbReference type="ARBA" id="ARBA00023002"/>
    </source>
</evidence>
<dbReference type="PANTHER" id="PTHR11709">
    <property type="entry name" value="MULTI-COPPER OXIDASE"/>
    <property type="match status" value="1"/>
</dbReference>
<accession>A0A7J7K4S6</accession>
<sequence length="201" mass="22741">MLFSTVQVYIHVHNQLMTDSATIHWHGINMKGINNTISGATPWSDGVPYVTQCPILPGATFTHVFAANEAGTFWYHSHQEMQKMDGLFGALVIYDPSRTHYPSFTVINTDWMQVGATYYASNYNYFNIRTPNYGPIQERYAGVDAPGPYADSHLVNGRGRFNNTAPLEVHRVEQGRVYLFRFINAGFDDEYGVCTMHSESK</sequence>
<dbReference type="OrthoDB" id="6117876at2759"/>
<dbReference type="InterPro" id="IPR008972">
    <property type="entry name" value="Cupredoxin"/>
</dbReference>
<keyword evidence="2" id="KW-0479">Metal-binding</keyword>
<keyword evidence="8" id="KW-1185">Reference proteome</keyword>
<dbReference type="AlphaFoldDB" id="A0A7J7K4S6"/>
<dbReference type="PROSITE" id="PS00079">
    <property type="entry name" value="MULTICOPPER_OXIDASE1"/>
    <property type="match status" value="1"/>
</dbReference>
<dbReference type="Proteomes" id="UP000593567">
    <property type="component" value="Unassembled WGS sequence"/>
</dbReference>
<evidence type="ECO:0000256" key="4">
    <source>
        <dbReference type="ARBA" id="ARBA00023008"/>
    </source>
</evidence>
<reference evidence="7" key="1">
    <citation type="submission" date="2020-06" db="EMBL/GenBank/DDBJ databases">
        <title>Draft genome of Bugula neritina, a colonial animal packing powerful symbionts and potential medicines.</title>
        <authorList>
            <person name="Rayko M."/>
        </authorList>
    </citation>
    <scope>NUCLEOTIDE SEQUENCE [LARGE SCALE GENOMIC DNA]</scope>
    <source>
        <strain evidence="7">Kwan_BN1</strain>
    </source>
</reference>
<comment type="caution">
    <text evidence="7">The sequence shown here is derived from an EMBL/GenBank/DDBJ whole genome shotgun (WGS) entry which is preliminary data.</text>
</comment>
<dbReference type="GO" id="GO:0016491">
    <property type="term" value="F:oxidoreductase activity"/>
    <property type="evidence" value="ECO:0007669"/>
    <property type="project" value="UniProtKB-KW"/>
</dbReference>
<keyword evidence="4" id="KW-0186">Copper</keyword>
<dbReference type="InterPro" id="IPR011707">
    <property type="entry name" value="Cu-oxidase-like_N"/>
</dbReference>
<comment type="similarity">
    <text evidence="1">Belongs to the multicopper oxidase family.</text>
</comment>
<dbReference type="EMBL" id="VXIV02001445">
    <property type="protein sequence ID" value="KAF6033173.1"/>
    <property type="molecule type" value="Genomic_DNA"/>
</dbReference>